<evidence type="ECO:0000256" key="2">
    <source>
        <dbReference type="ARBA" id="ARBA00005831"/>
    </source>
</evidence>
<keyword evidence="5" id="KW-0653">Protein transport</keyword>
<dbReference type="GO" id="GO:0017119">
    <property type="term" value="C:Golgi transport complex"/>
    <property type="evidence" value="ECO:0007669"/>
    <property type="project" value="InterPro"/>
</dbReference>
<dbReference type="Pfam" id="PF10191">
    <property type="entry name" value="COG7"/>
    <property type="match status" value="1"/>
</dbReference>
<dbReference type="PANTHER" id="PTHR21443">
    <property type="entry name" value="CONSERVED OLIGOMERIC GOLGI COMPLEX COMPONENT 7"/>
    <property type="match status" value="1"/>
</dbReference>
<protein>
    <recommendedName>
        <fullName evidence="3">Conserved oligomeric Golgi complex subunit 7</fullName>
    </recommendedName>
    <alternativeName>
        <fullName evidence="8">Component of oligomeric Golgi complex 7</fullName>
    </alternativeName>
</protein>
<dbReference type="PANTHER" id="PTHR21443:SF0">
    <property type="entry name" value="CONSERVED OLIGOMERIC GOLGI COMPLEX SUBUNIT 7"/>
    <property type="match status" value="1"/>
</dbReference>
<dbReference type="AlphaFoldDB" id="A0A0H5QN83"/>
<dbReference type="GO" id="GO:0006886">
    <property type="term" value="P:intracellular protein transport"/>
    <property type="evidence" value="ECO:0007669"/>
    <property type="project" value="InterPro"/>
</dbReference>
<keyword evidence="6" id="KW-0333">Golgi apparatus</keyword>
<comment type="similarity">
    <text evidence="2">Belongs to the COG7 family.</text>
</comment>
<evidence type="ECO:0000256" key="8">
    <source>
        <dbReference type="ARBA" id="ARBA00031345"/>
    </source>
</evidence>
<evidence type="ECO:0000256" key="7">
    <source>
        <dbReference type="ARBA" id="ARBA00023136"/>
    </source>
</evidence>
<dbReference type="InterPro" id="IPR019335">
    <property type="entry name" value="COG7"/>
</dbReference>
<comment type="subcellular location">
    <subcellularLocation>
        <location evidence="1">Golgi apparatus membrane</location>
        <topology evidence="1">Peripheral membrane protein</topology>
    </subcellularLocation>
</comment>
<reference evidence="9" key="1">
    <citation type="submission" date="2015-04" db="EMBL/GenBank/DDBJ databases">
        <title>The genome sequence of the plant pathogenic Rhizarian Plasmodiophora brassicae reveals insights in its biotrophic life cycle and the origin of chitin synthesis.</title>
        <authorList>
            <person name="Schwelm A."/>
            <person name="Fogelqvist J."/>
            <person name="Knaust A."/>
            <person name="Julke S."/>
            <person name="Lilja T."/>
            <person name="Dhandapani V."/>
            <person name="Bonilla-Rosso G."/>
            <person name="Karlsson M."/>
            <person name="Shevchenko A."/>
            <person name="Choi S.R."/>
            <person name="Kim H.G."/>
            <person name="Park J.Y."/>
            <person name="Lim Y.P."/>
            <person name="Ludwig-Muller J."/>
            <person name="Dixelius C."/>
        </authorList>
    </citation>
    <scope>NUCLEOTIDE SEQUENCE</scope>
    <source>
        <tissue evidence="9">Potato root galls</tissue>
    </source>
</reference>
<proteinExistence type="inferred from homology"/>
<evidence type="ECO:0000256" key="5">
    <source>
        <dbReference type="ARBA" id="ARBA00022927"/>
    </source>
</evidence>
<name>A0A0H5QN83_9EUKA</name>
<dbReference type="EMBL" id="HACM01003016">
    <property type="protein sequence ID" value="CRZ03458.1"/>
    <property type="molecule type" value="Transcribed_RNA"/>
</dbReference>
<sequence length="726" mass="81886">MGLSQEGSSEQTSRRTVDDLLTGDSELTETFISDLVSKAQIEGKSLSGKISVCKAQLLEQLPELLVELNFISNTGSNLKKRLDTLIAQLSIVDERTEASVALLEKVDKIKSRIERCVKLVAEVQNWKHHLRMIDVLFDSREFEKIAVEIEAMQSSLQLLEKVPDFERRQSELDELRTRLEAICCPHLLNAIQNLDLENLSSFRRIFSKIGRSDAVRELYFGSRTDWLTEAAETSQGKMDEFPIWLPEYFDKIDRMMAQETQILLSHITEVSVEDLAVKMAKSARRKLDQWINEFVDQSTDPIAVIVSVLAFSKNFIVRLIDAYIPISETQKIDHLLSSFASVFFPYGARYVEFAKKFLGIRVANIIHQLDTEAGCYKMLDAADESIGLLSDISQQSLEHCLKFSCGAYSQPLSVALDSAFSDYFQHSLSYVRKIRNLAGFEKPGDPVDPDWSSVSTAFRLVRFSRRLHKEMQKLDIKCVTVLSQSLRPLITQEPAYSLEIQFWRQFVSHQRGRNTFLVTMVDKNHSDSIDTHFLPHPIQQSQALVGTMKGVAFDSLLLEVRNLLQGFATLPVWSSPSPSRTSPSFPVFSTQPSDYVTKIGDHLFGVVQLLEAQIKQGGDDDSDDDGLLHWLEKLVNTTVQLLFASTKALTHLSQSGTRQLATDLEYLINIVSALGIDVPPNLVVVHNSLIEDQPAASSAYNGNQRDAQLVEQLRLIRQTSNPKLNK</sequence>
<evidence type="ECO:0000256" key="4">
    <source>
        <dbReference type="ARBA" id="ARBA00022448"/>
    </source>
</evidence>
<evidence type="ECO:0000256" key="3">
    <source>
        <dbReference type="ARBA" id="ARBA00020984"/>
    </source>
</evidence>
<accession>A0A0H5QN83</accession>
<evidence type="ECO:0000256" key="6">
    <source>
        <dbReference type="ARBA" id="ARBA00023034"/>
    </source>
</evidence>
<keyword evidence="4" id="KW-0813">Transport</keyword>
<keyword evidence="7" id="KW-0472">Membrane</keyword>
<dbReference type="GO" id="GO:0007030">
    <property type="term" value="P:Golgi organization"/>
    <property type="evidence" value="ECO:0007669"/>
    <property type="project" value="TreeGrafter"/>
</dbReference>
<dbReference type="GO" id="GO:0006890">
    <property type="term" value="P:retrograde vesicle-mediated transport, Golgi to endoplasmic reticulum"/>
    <property type="evidence" value="ECO:0007669"/>
    <property type="project" value="TreeGrafter"/>
</dbReference>
<dbReference type="GO" id="GO:0000139">
    <property type="term" value="C:Golgi membrane"/>
    <property type="evidence" value="ECO:0007669"/>
    <property type="project" value="UniProtKB-SubCell"/>
</dbReference>
<evidence type="ECO:0000256" key="1">
    <source>
        <dbReference type="ARBA" id="ARBA00004395"/>
    </source>
</evidence>
<evidence type="ECO:0000313" key="9">
    <source>
        <dbReference type="EMBL" id="CRZ03458.1"/>
    </source>
</evidence>
<organism evidence="9">
    <name type="scientific">Spongospora subterranea</name>
    <dbReference type="NCBI Taxonomy" id="70186"/>
    <lineage>
        <taxon>Eukaryota</taxon>
        <taxon>Sar</taxon>
        <taxon>Rhizaria</taxon>
        <taxon>Endomyxa</taxon>
        <taxon>Phytomyxea</taxon>
        <taxon>Plasmodiophorida</taxon>
        <taxon>Plasmodiophoridae</taxon>
        <taxon>Spongospora</taxon>
    </lineage>
</organism>